<feature type="transmembrane region" description="Helical" evidence="1">
    <location>
        <begin position="229"/>
        <end position="248"/>
    </location>
</feature>
<dbReference type="AlphaFoldDB" id="A0A1H7V143"/>
<reference evidence="6" key="1">
    <citation type="submission" date="2016-10" db="EMBL/GenBank/DDBJ databases">
        <authorList>
            <person name="Varghese N."/>
            <person name="Submissions S."/>
        </authorList>
    </citation>
    <scope>NUCLEOTIDE SEQUENCE [LARGE SCALE GENOMIC DNA]</scope>
    <source>
        <strain evidence="6">DSM 24204</strain>
    </source>
</reference>
<evidence type="ECO:0000313" key="7">
    <source>
        <dbReference type="Proteomes" id="UP001224812"/>
    </source>
</evidence>
<dbReference type="RefSeq" id="WP_090920418.1">
    <property type="nucleotide sequence ID" value="NZ_CP016180.1"/>
</dbReference>
<evidence type="ECO:0000256" key="1">
    <source>
        <dbReference type="SAM" id="Phobius"/>
    </source>
</evidence>
<dbReference type="PANTHER" id="PTHR35804:SF1">
    <property type="entry name" value="LYSINE EXPORTER LYSO"/>
    <property type="match status" value="1"/>
</dbReference>
<dbReference type="InterPro" id="IPR005642">
    <property type="entry name" value="LysO"/>
</dbReference>
<dbReference type="Proteomes" id="UP001231736">
    <property type="component" value="Unassembled WGS sequence"/>
</dbReference>
<evidence type="ECO:0000313" key="4">
    <source>
        <dbReference type="EMBL" id="MDP8175058.1"/>
    </source>
</evidence>
<organism evidence="5 6">
    <name type="scientific">Phocoenobacter skyensis</name>
    <dbReference type="NCBI Taxonomy" id="97481"/>
    <lineage>
        <taxon>Bacteria</taxon>
        <taxon>Pseudomonadati</taxon>
        <taxon>Pseudomonadota</taxon>
        <taxon>Gammaproteobacteria</taxon>
        <taxon>Pasteurellales</taxon>
        <taxon>Pasteurellaceae</taxon>
        <taxon>Phocoenobacter</taxon>
    </lineage>
</organism>
<reference evidence="5" key="2">
    <citation type="submission" date="2016-10" db="EMBL/GenBank/DDBJ databases">
        <authorList>
            <person name="de Groot N.N."/>
        </authorList>
    </citation>
    <scope>NUCLEOTIDE SEQUENCE [LARGE SCALE GENOMIC DNA]</scope>
    <source>
        <strain evidence="5">DSM 24204</strain>
    </source>
</reference>
<accession>A0A1H7V143</accession>
<evidence type="ECO:0000313" key="6">
    <source>
        <dbReference type="Proteomes" id="UP000198883"/>
    </source>
</evidence>
<dbReference type="GeneID" id="83545192"/>
<feature type="transmembrane region" description="Helical" evidence="1">
    <location>
        <begin position="108"/>
        <end position="129"/>
    </location>
</feature>
<dbReference type="EMBL" id="FOBN01000003">
    <property type="protein sequence ID" value="SEM02866.1"/>
    <property type="molecule type" value="Genomic_DNA"/>
</dbReference>
<keyword evidence="7" id="KW-1185">Reference proteome</keyword>
<dbReference type="EMBL" id="JASAYT010000017">
    <property type="protein sequence ID" value="MDP8175058.1"/>
    <property type="molecule type" value="Genomic_DNA"/>
</dbReference>
<gene>
    <name evidence="2" type="ORF">QJT92_00550</name>
    <name evidence="3" type="ORF">QJU93_01950</name>
    <name evidence="4" type="ORF">QJU97_06270</name>
    <name evidence="5" type="ORF">SAMN05444853_103110</name>
</gene>
<reference evidence="3" key="4">
    <citation type="journal article" date="2023" name="Front. Microbiol.">
        <title>Phylogeography and host specificity of Pasteurellaceae pathogenic to sea-farmed fish in the north-east Atlantic.</title>
        <authorList>
            <person name="Gulla S."/>
            <person name="Colquhoun D.J."/>
            <person name="Olsen A.B."/>
            <person name="Spilsberg B."/>
            <person name="Lagesen K."/>
            <person name="Aakesson C.P."/>
            <person name="Strom S."/>
            <person name="Manji F."/>
            <person name="Birkbeck T.H."/>
            <person name="Nilsen H.K."/>
        </authorList>
    </citation>
    <scope>NUCLEOTIDE SEQUENCE</scope>
    <source>
        <strain evidence="4">98B1</strain>
        <strain evidence="3">TW16_20</strain>
    </source>
</reference>
<proteinExistence type="predicted"/>
<reference evidence="2 7" key="3">
    <citation type="journal article" date="2023" name="Front. Microbiol.">
        <title>Phylogeography and host specificity of Pasteurellaceae pathogenic to sea-farmed fish in the north-east Atlantic.</title>
        <authorList>
            <person name="Gulla S."/>
            <person name="Colquhoun D.J."/>
            <person name="Olsen A.B."/>
            <person name="Spilsberg B."/>
            <person name="Lagesen K."/>
            <person name="Aakesson C.P."/>
            <person name="Strom S."/>
            <person name="Manji F."/>
            <person name="Birkbeck T.H."/>
            <person name="Nilsen H.K."/>
        </authorList>
    </citation>
    <scope>NUCLEOTIDE SEQUENCE [LARGE SCALE GENOMIC DNA]</scope>
    <source>
        <strain evidence="2 7">VIO11850</strain>
    </source>
</reference>
<dbReference type="GO" id="GO:0015661">
    <property type="term" value="F:L-lysine efflux transmembrane transporter activity"/>
    <property type="evidence" value="ECO:0007669"/>
    <property type="project" value="InterPro"/>
</dbReference>
<dbReference type="GO" id="GO:0005886">
    <property type="term" value="C:plasma membrane"/>
    <property type="evidence" value="ECO:0007669"/>
    <property type="project" value="TreeGrafter"/>
</dbReference>
<evidence type="ECO:0000313" key="5">
    <source>
        <dbReference type="EMBL" id="SEM02866.1"/>
    </source>
</evidence>
<feature type="transmembrane region" description="Helical" evidence="1">
    <location>
        <begin position="170"/>
        <end position="191"/>
    </location>
</feature>
<feature type="transmembrane region" description="Helical" evidence="1">
    <location>
        <begin position="135"/>
        <end position="158"/>
    </location>
</feature>
<keyword evidence="1" id="KW-0472">Membrane</keyword>
<dbReference type="EMBL" id="JASAYQ010000002">
    <property type="protein sequence ID" value="MDP8172120.1"/>
    <property type="molecule type" value="Genomic_DNA"/>
</dbReference>
<feature type="transmembrane region" description="Helical" evidence="1">
    <location>
        <begin position="64"/>
        <end position="87"/>
    </location>
</feature>
<dbReference type="Proteomes" id="UP001224812">
    <property type="component" value="Unassembled WGS sequence"/>
</dbReference>
<feature type="transmembrane region" description="Helical" evidence="1">
    <location>
        <begin position="197"/>
        <end position="217"/>
    </location>
</feature>
<keyword evidence="1" id="KW-0812">Transmembrane</keyword>
<dbReference type="Pfam" id="PF03956">
    <property type="entry name" value="Lys_export"/>
    <property type="match status" value="1"/>
</dbReference>
<dbReference type="EMBL" id="JASAVS010000001">
    <property type="protein sequence ID" value="MDP8084420.1"/>
    <property type="molecule type" value="Genomic_DNA"/>
</dbReference>
<evidence type="ECO:0000313" key="2">
    <source>
        <dbReference type="EMBL" id="MDP8084420.1"/>
    </source>
</evidence>
<feature type="transmembrane region" description="Helical" evidence="1">
    <location>
        <begin position="283"/>
        <end position="302"/>
    </location>
</feature>
<name>A0A1H7V143_9PAST</name>
<evidence type="ECO:0000313" key="3">
    <source>
        <dbReference type="EMBL" id="MDP8172120.1"/>
    </source>
</evidence>
<dbReference type="Proteomes" id="UP001236239">
    <property type="component" value="Unassembled WGS sequence"/>
</dbReference>
<dbReference type="OrthoDB" id="5451742at2"/>
<keyword evidence="1" id="KW-1133">Transmembrane helix</keyword>
<dbReference type="PANTHER" id="PTHR35804">
    <property type="entry name" value="LYSINE EXPORTER LYSO"/>
    <property type="match status" value="1"/>
</dbReference>
<sequence length="303" mass="32730">MNILLALLPILGALVVGYLLGKVLPNSINNKLIKGIAPLVWGMLFLLGFEFGEIIFSAKAIGKVLTGAIVFSSLTTLIPMFLLFVILRPKAPKIVSQHKKLDWRAALPAIKESSIALSMVFFGAILFVLQNKMGYALRLFSSGDLLLLLILLVGVDFTQVQLSREWFSREILIVPFIVVIGSLLGALPAAWLTNEALSTSFALSTGFGWFTLSSVLVGEAYGHQYGTMALLTDLFRELFAIVVLYAVGEKYPKVGIGAAAATALDSTLPIVKQTCSSKHIPLALVSGFLLTALAPFFITIFLP</sequence>
<feature type="transmembrane region" description="Helical" evidence="1">
    <location>
        <begin position="36"/>
        <end position="58"/>
    </location>
</feature>
<protein>
    <submittedName>
        <fullName evidence="2">Lysine exporter LysO family protein</fullName>
    </submittedName>
    <submittedName>
        <fullName evidence="5">Uncharacterized membrane protein YbjE, DUF340 family</fullName>
    </submittedName>
</protein>
<dbReference type="Proteomes" id="UP000198883">
    <property type="component" value="Unassembled WGS sequence"/>
</dbReference>
<feature type="transmembrane region" description="Helical" evidence="1">
    <location>
        <begin position="6"/>
        <end position="24"/>
    </location>
</feature>
<dbReference type="STRING" id="97481.SAMN05444853_103110"/>